<proteinExistence type="predicted"/>
<dbReference type="KEGG" id="sgv:B1H19_34025"/>
<accession>A0A1V0U013</accession>
<feature type="region of interest" description="Disordered" evidence="1">
    <location>
        <begin position="106"/>
        <end position="134"/>
    </location>
</feature>
<keyword evidence="3" id="KW-1185">Reference proteome</keyword>
<dbReference type="OrthoDB" id="568480at2"/>
<sequence length="134" mass="14072">MPRFHHRAQGATITPQDVAYGLSEGNPLAGLIDGFCLAPAAGGDLEARPVIHVQLRRGVTLSAVEGDRLAKSCQYGIIRQLAAVRRDFGPSAEEDPSAQEIAIRLHAHGAGPFADAPDPAPGPDRHSPLRDGAV</sequence>
<name>A0A1V0U013_9ACTN</name>
<evidence type="ECO:0000313" key="2">
    <source>
        <dbReference type="EMBL" id="ARF58544.1"/>
    </source>
</evidence>
<gene>
    <name evidence="2" type="ORF">B1H19_34025</name>
</gene>
<reference evidence="2 3" key="1">
    <citation type="submission" date="2017-04" db="EMBL/GenBank/DDBJ databases">
        <title>Complete Genome Sequence of Streptomyces gilvosporeus F607, a Capable Producer of Natamycin.</title>
        <authorList>
            <person name="Zong G."/>
            <person name="Zhong C."/>
            <person name="Fu J."/>
            <person name="Qin R."/>
            <person name="Cao G."/>
        </authorList>
    </citation>
    <scope>NUCLEOTIDE SEQUENCE [LARGE SCALE GENOMIC DNA]</scope>
    <source>
        <strain evidence="2 3">F607</strain>
    </source>
</reference>
<evidence type="ECO:0000313" key="3">
    <source>
        <dbReference type="Proteomes" id="UP000192726"/>
    </source>
</evidence>
<dbReference type="RefSeq" id="WP_083108740.1">
    <property type="nucleotide sequence ID" value="NZ_CP020569.1"/>
</dbReference>
<organism evidence="2 3">
    <name type="scientific">Streptomyces gilvosporeus</name>
    <dbReference type="NCBI Taxonomy" id="553510"/>
    <lineage>
        <taxon>Bacteria</taxon>
        <taxon>Bacillati</taxon>
        <taxon>Actinomycetota</taxon>
        <taxon>Actinomycetes</taxon>
        <taxon>Kitasatosporales</taxon>
        <taxon>Streptomycetaceae</taxon>
        <taxon>Streptomyces</taxon>
    </lineage>
</organism>
<evidence type="ECO:0000256" key="1">
    <source>
        <dbReference type="SAM" id="MobiDB-lite"/>
    </source>
</evidence>
<feature type="compositionally biased region" description="Low complexity" evidence="1">
    <location>
        <begin position="108"/>
        <end position="117"/>
    </location>
</feature>
<feature type="compositionally biased region" description="Basic and acidic residues" evidence="1">
    <location>
        <begin position="123"/>
        <end position="134"/>
    </location>
</feature>
<dbReference type="STRING" id="553510.B1H19_34025"/>
<dbReference type="Proteomes" id="UP000192726">
    <property type="component" value="Chromosome"/>
</dbReference>
<protein>
    <submittedName>
        <fullName evidence="2">Coenzyme f390 synthetase</fullName>
    </submittedName>
</protein>
<dbReference type="AlphaFoldDB" id="A0A1V0U013"/>
<dbReference type="EMBL" id="CP020569">
    <property type="protein sequence ID" value="ARF58544.1"/>
    <property type="molecule type" value="Genomic_DNA"/>
</dbReference>